<organism evidence="2 3">
    <name type="scientific">Mytilus coruscus</name>
    <name type="common">Sea mussel</name>
    <dbReference type="NCBI Taxonomy" id="42192"/>
    <lineage>
        <taxon>Eukaryota</taxon>
        <taxon>Metazoa</taxon>
        <taxon>Spiralia</taxon>
        <taxon>Lophotrochozoa</taxon>
        <taxon>Mollusca</taxon>
        <taxon>Bivalvia</taxon>
        <taxon>Autobranchia</taxon>
        <taxon>Pteriomorphia</taxon>
        <taxon>Mytilida</taxon>
        <taxon>Mytiloidea</taxon>
        <taxon>Mytilidae</taxon>
        <taxon>Mytilinae</taxon>
        <taxon>Mytilus</taxon>
    </lineage>
</organism>
<evidence type="ECO:0000256" key="1">
    <source>
        <dbReference type="SAM" id="MobiDB-lite"/>
    </source>
</evidence>
<gene>
    <name evidence="2" type="ORF">MCOR_1307</name>
</gene>
<dbReference type="EMBL" id="CACVKT020000247">
    <property type="protein sequence ID" value="CAC5357796.1"/>
    <property type="molecule type" value="Genomic_DNA"/>
</dbReference>
<dbReference type="AlphaFoldDB" id="A0A6J7ZYB5"/>
<keyword evidence="3" id="KW-1185">Reference proteome</keyword>
<evidence type="ECO:0000313" key="2">
    <source>
        <dbReference type="EMBL" id="CAC5357796.1"/>
    </source>
</evidence>
<reference evidence="2 3" key="1">
    <citation type="submission" date="2020-06" db="EMBL/GenBank/DDBJ databases">
        <authorList>
            <person name="Li R."/>
            <person name="Bekaert M."/>
        </authorList>
    </citation>
    <scope>NUCLEOTIDE SEQUENCE [LARGE SCALE GENOMIC DNA]</scope>
    <source>
        <strain evidence="3">wild</strain>
    </source>
</reference>
<accession>A0A6J7ZYB5</accession>
<evidence type="ECO:0000313" key="3">
    <source>
        <dbReference type="Proteomes" id="UP000507470"/>
    </source>
</evidence>
<dbReference type="Proteomes" id="UP000507470">
    <property type="component" value="Unassembled WGS sequence"/>
</dbReference>
<protein>
    <submittedName>
        <fullName evidence="2">Uncharacterized protein</fullName>
    </submittedName>
</protein>
<proteinExistence type="predicted"/>
<sequence>MCVQVKAEDIGEDDPFLCGCDRLQNSICSLKRVWTKCNSNLKSSDEDVHIVAISLRVILANPSEHIEKEVDTTRVKMIRHCMDSLSLCGDRKNELDIIHYARSLGSQYSILRDDMTKPAGNNYVNLWIGLCTKAALTFDSGRDEKSKKGDQKIGDGSSKKKETNDVKVPRSSKRKTELDDFVEKVQAQNDKLLGTLRKQHNKKMRKMNKFLTKDVIFS</sequence>
<feature type="region of interest" description="Disordered" evidence="1">
    <location>
        <begin position="141"/>
        <end position="180"/>
    </location>
</feature>
<name>A0A6J7ZYB5_MYTCO</name>